<feature type="domain" description="DDH" evidence="6">
    <location>
        <begin position="78"/>
        <end position="228"/>
    </location>
</feature>
<evidence type="ECO:0000256" key="2">
    <source>
        <dbReference type="ARBA" id="ARBA00019841"/>
    </source>
</evidence>
<dbReference type="AlphaFoldDB" id="A0A1S1J849"/>
<evidence type="ECO:0000259" key="6">
    <source>
        <dbReference type="Pfam" id="PF01368"/>
    </source>
</evidence>
<dbReference type="SUPFAM" id="SSF64182">
    <property type="entry name" value="DHH phosphoesterases"/>
    <property type="match status" value="1"/>
</dbReference>
<evidence type="ECO:0000259" key="8">
    <source>
        <dbReference type="Pfam" id="PF17768"/>
    </source>
</evidence>
<keyword evidence="12" id="KW-1185">Reference proteome</keyword>
<dbReference type="GO" id="GO:0006281">
    <property type="term" value="P:DNA repair"/>
    <property type="evidence" value="ECO:0007669"/>
    <property type="project" value="InterPro"/>
</dbReference>
<comment type="caution">
    <text evidence="9">The sequence shown here is derived from an EMBL/GenBank/DDBJ whole genome shotgun (WGS) entry which is preliminary data.</text>
</comment>
<reference evidence="9" key="1">
    <citation type="submission" date="2016-09" db="EMBL/GenBank/DDBJ databases">
        <authorList>
            <person name="Capua I."/>
            <person name="De Benedictis P."/>
            <person name="Joannis T."/>
            <person name="Lombin L.H."/>
            <person name="Cattoli G."/>
        </authorList>
    </citation>
    <scope>NUCLEOTIDE SEQUENCE [LARGE SCALE GENOMIC DNA]</scope>
    <source>
        <strain evidence="9">MSU</strain>
    </source>
</reference>
<dbReference type="Gene3D" id="3.90.1640.30">
    <property type="match status" value="1"/>
</dbReference>
<dbReference type="Proteomes" id="UP000180252">
    <property type="component" value="Unassembled WGS sequence"/>
</dbReference>
<dbReference type="OrthoDB" id="9809852at2"/>
<accession>A0A1S1J849</accession>
<dbReference type="InterPro" id="IPR004610">
    <property type="entry name" value="RecJ"/>
</dbReference>
<dbReference type="Pfam" id="PF02272">
    <property type="entry name" value="DHHA1"/>
    <property type="match status" value="1"/>
</dbReference>
<comment type="similarity">
    <text evidence="1">Belongs to the RecJ family.</text>
</comment>
<dbReference type="STRING" id="1278819.BHE19_04910"/>
<reference evidence="11" key="2">
    <citation type="submission" date="2016-09" db="EMBL/GenBank/DDBJ databases">
        <authorList>
            <person name="Chen S."/>
            <person name="Walker E."/>
        </authorList>
    </citation>
    <scope>NUCLEOTIDE SEQUENCE [LARGE SCALE GENOMIC DNA]</scope>
    <source>
        <strain evidence="11">MSU</strain>
    </source>
</reference>
<dbReference type="EMBL" id="MIKE01000011">
    <property type="protein sequence ID" value="OHT46847.1"/>
    <property type="molecule type" value="Genomic_DNA"/>
</dbReference>
<feature type="domain" description="DHHA1" evidence="7">
    <location>
        <begin position="349"/>
        <end position="438"/>
    </location>
</feature>
<dbReference type="Gene3D" id="3.10.310.30">
    <property type="match status" value="1"/>
</dbReference>
<dbReference type="InterPro" id="IPR038763">
    <property type="entry name" value="DHH_sf"/>
</dbReference>
<dbReference type="GO" id="GO:0006310">
    <property type="term" value="P:DNA recombination"/>
    <property type="evidence" value="ECO:0007669"/>
    <property type="project" value="InterPro"/>
</dbReference>
<evidence type="ECO:0000256" key="1">
    <source>
        <dbReference type="ARBA" id="ARBA00005915"/>
    </source>
</evidence>
<evidence type="ECO:0000256" key="4">
    <source>
        <dbReference type="ARBA" id="ARBA00022801"/>
    </source>
</evidence>
<dbReference type="InterPro" id="IPR041122">
    <property type="entry name" value="RecJ_OB"/>
</dbReference>
<dbReference type="PANTHER" id="PTHR30255:SF2">
    <property type="entry name" value="SINGLE-STRANDED-DNA-SPECIFIC EXONUCLEASE RECJ"/>
    <property type="match status" value="1"/>
</dbReference>
<dbReference type="EMBL" id="MUHG01000005">
    <property type="protein sequence ID" value="OXB21154.1"/>
    <property type="molecule type" value="Genomic_DNA"/>
</dbReference>
<keyword evidence="3" id="KW-0540">Nuclease</keyword>
<protein>
    <recommendedName>
        <fullName evidence="2">Single-stranded-DNA-specific exonuclease RecJ</fullName>
    </recommendedName>
</protein>
<reference evidence="10 12" key="3">
    <citation type="submission" date="2016-11" db="EMBL/GenBank/DDBJ databases">
        <title>Whole genomes of Flavobacteriaceae.</title>
        <authorList>
            <person name="Stine C."/>
            <person name="Li C."/>
            <person name="Tadesse D."/>
        </authorList>
    </citation>
    <scope>NUCLEOTIDE SEQUENCE [LARGE SCALE GENOMIC DNA]</scope>
    <source>
        <strain evidence="10 12">ATCC BAA-2541</strain>
    </source>
</reference>
<evidence type="ECO:0000256" key="5">
    <source>
        <dbReference type="ARBA" id="ARBA00022839"/>
    </source>
</evidence>
<dbReference type="PANTHER" id="PTHR30255">
    <property type="entry name" value="SINGLE-STRANDED-DNA-SPECIFIC EXONUCLEASE RECJ"/>
    <property type="match status" value="1"/>
</dbReference>
<dbReference type="InterPro" id="IPR003156">
    <property type="entry name" value="DHHA1_dom"/>
</dbReference>
<dbReference type="InterPro" id="IPR001667">
    <property type="entry name" value="DDH_dom"/>
</dbReference>
<dbReference type="Pfam" id="PF17768">
    <property type="entry name" value="RecJ_OB"/>
    <property type="match status" value="1"/>
</dbReference>
<sequence>MRWTIKPKPSEEKIKHLAQALNVEDFVATLLIQRGIETFDQAKDFFRPQLEQLHDPFLMKDMDKAVSRIELAIKNQENILVFGDYDVDGTTAVSLVSSYLKSHYPNIATYIPDRYDEGYGISFKGIDFADDNGFSLIIALDCGIKSIDHIAYAKERNIDFIICDHHRPGDSLPDAVAILDPKRDDCSYPYDELCGCGVGFKLIQALGTNRNETIHDLVPYLDLVATAIAADIVPITGENRILAFYGLQVINSDPRPGIKALVHQVKKKTLDITDVVFIISPRINAAGRIKHGNHAVELLTEFNFEQAQQFASEIEQYNADRKDLDKKITKEAFQQITANNEQDRFSTVVFQEDWHKGVIGIVASRLIETYYRPTLVFTKSGDKYAASARSVKGFDVYNALDACSEHLEQFGGHMYAAGMTLKAENYKTFKEAFETQVSATILPEMRTPEIEIDAEINFRDITPKLIRILKQFEPFGPQNMTPVFMTSDIKDTGYAKTLGAEEEHLRLFVKQNNSDGIAAIGFGLGKKLDLAKNQNSFQLAYSLAENEWNGTVSNQLMLKDIRTNGKK</sequence>
<organism evidence="9 11">
    <name type="scientific">Flavobacterium tructae</name>
    <dbReference type="NCBI Taxonomy" id="1114873"/>
    <lineage>
        <taxon>Bacteria</taxon>
        <taxon>Pseudomonadati</taxon>
        <taxon>Bacteroidota</taxon>
        <taxon>Flavobacteriia</taxon>
        <taxon>Flavobacteriales</taxon>
        <taxon>Flavobacteriaceae</taxon>
        <taxon>Flavobacterium</taxon>
    </lineage>
</organism>
<evidence type="ECO:0000259" key="7">
    <source>
        <dbReference type="Pfam" id="PF02272"/>
    </source>
</evidence>
<dbReference type="RefSeq" id="WP_070906483.1">
    <property type="nucleotide sequence ID" value="NZ_MIKE01000011.1"/>
</dbReference>
<evidence type="ECO:0000313" key="12">
    <source>
        <dbReference type="Proteomes" id="UP000198319"/>
    </source>
</evidence>
<keyword evidence="4" id="KW-0378">Hydrolase</keyword>
<dbReference type="Proteomes" id="UP000198319">
    <property type="component" value="Unassembled WGS sequence"/>
</dbReference>
<gene>
    <name evidence="10" type="ORF">B0A71_06090</name>
    <name evidence="9" type="ORF">BHE19_04910</name>
</gene>
<dbReference type="InterPro" id="IPR051673">
    <property type="entry name" value="SSDNA_exonuclease_RecJ"/>
</dbReference>
<keyword evidence="5 9" id="KW-0269">Exonuclease</keyword>
<dbReference type="GO" id="GO:0003676">
    <property type="term" value="F:nucleic acid binding"/>
    <property type="evidence" value="ECO:0007669"/>
    <property type="project" value="InterPro"/>
</dbReference>
<evidence type="ECO:0000256" key="3">
    <source>
        <dbReference type="ARBA" id="ARBA00022722"/>
    </source>
</evidence>
<evidence type="ECO:0000313" key="9">
    <source>
        <dbReference type="EMBL" id="OHT46847.1"/>
    </source>
</evidence>
<dbReference type="Pfam" id="PF01368">
    <property type="entry name" value="DHH"/>
    <property type="match status" value="1"/>
</dbReference>
<dbReference type="GO" id="GO:0008409">
    <property type="term" value="F:5'-3' exonuclease activity"/>
    <property type="evidence" value="ECO:0007669"/>
    <property type="project" value="InterPro"/>
</dbReference>
<proteinExistence type="inferred from homology"/>
<evidence type="ECO:0000313" key="11">
    <source>
        <dbReference type="Proteomes" id="UP000180252"/>
    </source>
</evidence>
<feature type="domain" description="RecJ OB" evidence="8">
    <location>
        <begin position="452"/>
        <end position="560"/>
    </location>
</feature>
<evidence type="ECO:0000313" key="10">
    <source>
        <dbReference type="EMBL" id="OXB21154.1"/>
    </source>
</evidence>
<dbReference type="NCBIfam" id="TIGR00644">
    <property type="entry name" value="recJ"/>
    <property type="match status" value="1"/>
</dbReference>
<name>A0A1S1J849_9FLAO</name>